<organism evidence="1 2">
    <name type="scientific">Paenibacillus whitsoniae</name>
    <dbReference type="NCBI Taxonomy" id="2496558"/>
    <lineage>
        <taxon>Bacteria</taxon>
        <taxon>Bacillati</taxon>
        <taxon>Bacillota</taxon>
        <taxon>Bacilli</taxon>
        <taxon>Bacillales</taxon>
        <taxon>Paenibacillaceae</taxon>
        <taxon>Paenibacillus</taxon>
    </lineage>
</organism>
<dbReference type="Proteomes" id="UP000276128">
    <property type="component" value="Unassembled WGS sequence"/>
</dbReference>
<gene>
    <name evidence="1" type="ORF">EJQ19_30800</name>
</gene>
<comment type="caution">
    <text evidence="1">The sequence shown here is derived from an EMBL/GenBank/DDBJ whole genome shotgun (WGS) entry which is preliminary data.</text>
</comment>
<dbReference type="EMBL" id="RXHU01000134">
    <property type="protein sequence ID" value="RTE01751.1"/>
    <property type="molecule type" value="Genomic_DNA"/>
</dbReference>
<reference evidence="1 2" key="1">
    <citation type="submission" date="2018-12" db="EMBL/GenBank/DDBJ databases">
        <title>Bacillus ochoae sp. nov., Paenibacillus whitsoniae sp. nov., Paenibacillus spiritus sp. nov. Isolated from the Mars Exploration Rover during spacecraft assembly.</title>
        <authorList>
            <person name="Seuylemezian A."/>
            <person name="Vaishampayan P."/>
        </authorList>
    </citation>
    <scope>NUCLEOTIDE SEQUENCE [LARGE SCALE GENOMIC DNA]</scope>
    <source>
        <strain evidence="1 2">MER 54</strain>
    </source>
</reference>
<dbReference type="AlphaFoldDB" id="A0A3R9ZZC2"/>
<evidence type="ECO:0000313" key="1">
    <source>
        <dbReference type="EMBL" id="RTE01751.1"/>
    </source>
</evidence>
<sequence length="72" mass="8244">MTETENSTSQASLAFDLLADMILDFLAMQERRRAPQQVRDAVFLLMEFADEQDMELELTAMLLGSNDFRQIA</sequence>
<evidence type="ECO:0000313" key="2">
    <source>
        <dbReference type="Proteomes" id="UP000276128"/>
    </source>
</evidence>
<name>A0A3R9ZZC2_9BACL</name>
<accession>A0A3R9ZZC2</accession>
<keyword evidence="2" id="KW-1185">Reference proteome</keyword>
<proteinExistence type="predicted"/>
<dbReference type="RefSeq" id="WP_126145036.1">
    <property type="nucleotide sequence ID" value="NZ_RXHU01000134.1"/>
</dbReference>
<protein>
    <submittedName>
        <fullName evidence="1">Uncharacterized protein</fullName>
    </submittedName>
</protein>